<dbReference type="GO" id="GO:0005525">
    <property type="term" value="F:GTP binding"/>
    <property type="evidence" value="ECO:0007669"/>
    <property type="project" value="UniProtKB-KW"/>
</dbReference>
<keyword evidence="4" id="KW-0547">Nucleotide-binding</keyword>
<evidence type="ECO:0000313" key="10">
    <source>
        <dbReference type="Proteomes" id="UP000476338"/>
    </source>
</evidence>
<evidence type="ECO:0000256" key="6">
    <source>
        <dbReference type="ARBA" id="ARBA00023134"/>
    </source>
</evidence>
<dbReference type="EMBL" id="VWSJ01000004">
    <property type="protein sequence ID" value="MSN95928.1"/>
    <property type="molecule type" value="Genomic_DNA"/>
</dbReference>
<dbReference type="GO" id="GO:0006777">
    <property type="term" value="P:Mo-molybdopterin cofactor biosynthetic process"/>
    <property type="evidence" value="ECO:0007669"/>
    <property type="project" value="UniProtKB-KW"/>
</dbReference>
<protein>
    <submittedName>
        <fullName evidence="9">NTP transferase domain-containing protein</fullName>
    </submittedName>
</protein>
<keyword evidence="7" id="KW-0501">Molybdenum cofactor biosynthesis</keyword>
<evidence type="ECO:0000256" key="7">
    <source>
        <dbReference type="ARBA" id="ARBA00023150"/>
    </source>
</evidence>
<accession>A0A6L5WFR2</accession>
<evidence type="ECO:0000313" key="9">
    <source>
        <dbReference type="EMBL" id="MSN95928.1"/>
    </source>
</evidence>
<evidence type="ECO:0000256" key="3">
    <source>
        <dbReference type="ARBA" id="ARBA00022723"/>
    </source>
</evidence>
<dbReference type="InterPro" id="IPR013482">
    <property type="entry name" value="Molybde_CF_guanTrfase"/>
</dbReference>
<keyword evidence="3" id="KW-0479">Metal-binding</keyword>
<name>A0A6L5WFR2_9BACT</name>
<proteinExistence type="predicted"/>
<dbReference type="AlphaFoldDB" id="A0A6L5WFR2"/>
<dbReference type="Proteomes" id="UP000476338">
    <property type="component" value="Unassembled WGS sequence"/>
</dbReference>
<keyword evidence="5" id="KW-0460">Magnesium</keyword>
<evidence type="ECO:0000256" key="1">
    <source>
        <dbReference type="ARBA" id="ARBA00022490"/>
    </source>
</evidence>
<dbReference type="SUPFAM" id="SSF53448">
    <property type="entry name" value="Nucleotide-diphospho-sugar transferases"/>
    <property type="match status" value="1"/>
</dbReference>
<keyword evidence="6" id="KW-0342">GTP-binding</keyword>
<keyword evidence="2 9" id="KW-0808">Transferase</keyword>
<dbReference type="PANTHER" id="PTHR19136:SF81">
    <property type="entry name" value="MOLYBDENUM COFACTOR GUANYLYLTRANSFERASE"/>
    <property type="match status" value="1"/>
</dbReference>
<comment type="caution">
    <text evidence="9">The sequence shown here is derived from an EMBL/GenBank/DDBJ whole genome shotgun (WGS) entry which is preliminary data.</text>
</comment>
<sequence>MGRDKTLLPYKNHPSLTHFLFDKMSKNFQNVFVCAKEQKFQPNLPLIKDKFMDFSPMLALYSALSNFQNKNVFIITADSPFIEISTIEILNQNLQGFDICVAKDDENLHSLCGFYNSNLSDIAKNLYENSNHKIGALFKFAKFKSINFDNKEQFLNINYPKDYENLIKKGQ</sequence>
<feature type="domain" description="MobA-like NTP transferase" evidence="8">
    <location>
        <begin position="1"/>
        <end position="128"/>
    </location>
</feature>
<keyword evidence="1" id="KW-0963">Cytoplasm</keyword>
<dbReference type="GO" id="GO:0046872">
    <property type="term" value="F:metal ion binding"/>
    <property type="evidence" value="ECO:0007669"/>
    <property type="project" value="UniProtKB-KW"/>
</dbReference>
<dbReference type="Pfam" id="PF12804">
    <property type="entry name" value="NTP_transf_3"/>
    <property type="match status" value="1"/>
</dbReference>
<evidence type="ECO:0000256" key="4">
    <source>
        <dbReference type="ARBA" id="ARBA00022741"/>
    </source>
</evidence>
<dbReference type="InterPro" id="IPR029044">
    <property type="entry name" value="Nucleotide-diphossugar_trans"/>
</dbReference>
<dbReference type="GO" id="GO:0016779">
    <property type="term" value="F:nucleotidyltransferase activity"/>
    <property type="evidence" value="ECO:0007669"/>
    <property type="project" value="TreeGrafter"/>
</dbReference>
<dbReference type="CDD" id="cd02503">
    <property type="entry name" value="MobA"/>
    <property type="match status" value="1"/>
</dbReference>
<evidence type="ECO:0000256" key="2">
    <source>
        <dbReference type="ARBA" id="ARBA00022679"/>
    </source>
</evidence>
<dbReference type="InterPro" id="IPR025877">
    <property type="entry name" value="MobA-like_NTP_Trfase"/>
</dbReference>
<reference evidence="9 10" key="2">
    <citation type="submission" date="2020-03" db="EMBL/GenBank/DDBJ databases">
        <title>Campylobacter portucalensis sp. nov., a new species of Campylobacter isolated from the reproductive tract of bulls.</title>
        <authorList>
            <person name="Silva M.F."/>
            <person name="Pereira G."/>
            <person name="Carneiro C."/>
            <person name="Hemphill A."/>
            <person name="Mateus L."/>
            <person name="Lopes-Da-Costa L."/>
            <person name="Silva E."/>
        </authorList>
    </citation>
    <scope>NUCLEOTIDE SEQUENCE [LARGE SCALE GENOMIC DNA]</scope>
    <source>
        <strain evidence="9 10">FMV-PI01</strain>
    </source>
</reference>
<dbReference type="PANTHER" id="PTHR19136">
    <property type="entry name" value="MOLYBDENUM COFACTOR GUANYLYLTRANSFERASE"/>
    <property type="match status" value="1"/>
</dbReference>
<gene>
    <name evidence="9" type="ORF">F1B92_01750</name>
</gene>
<reference evidence="9 10" key="1">
    <citation type="submission" date="2019-09" db="EMBL/GenBank/DDBJ databases">
        <authorList>
            <person name="Silva M."/>
            <person name="Pereira G."/>
            <person name="Lopes-Da-Costa L."/>
            <person name="Silva E."/>
        </authorList>
    </citation>
    <scope>NUCLEOTIDE SEQUENCE [LARGE SCALE GENOMIC DNA]</scope>
    <source>
        <strain evidence="9 10">FMV-PI01</strain>
    </source>
</reference>
<keyword evidence="10" id="KW-1185">Reference proteome</keyword>
<dbReference type="Gene3D" id="3.90.550.10">
    <property type="entry name" value="Spore Coat Polysaccharide Biosynthesis Protein SpsA, Chain A"/>
    <property type="match status" value="1"/>
</dbReference>
<evidence type="ECO:0000259" key="8">
    <source>
        <dbReference type="Pfam" id="PF12804"/>
    </source>
</evidence>
<organism evidence="9 10">
    <name type="scientific">Campylobacter portucalensis</name>
    <dbReference type="NCBI Taxonomy" id="2608384"/>
    <lineage>
        <taxon>Bacteria</taxon>
        <taxon>Pseudomonadati</taxon>
        <taxon>Campylobacterota</taxon>
        <taxon>Epsilonproteobacteria</taxon>
        <taxon>Campylobacterales</taxon>
        <taxon>Campylobacteraceae</taxon>
        <taxon>Campylobacter</taxon>
    </lineage>
</organism>
<evidence type="ECO:0000256" key="5">
    <source>
        <dbReference type="ARBA" id="ARBA00022842"/>
    </source>
</evidence>